<evidence type="ECO:0000256" key="3">
    <source>
        <dbReference type="ARBA" id="ARBA00023163"/>
    </source>
</evidence>
<dbReference type="PRINTS" id="PR00032">
    <property type="entry name" value="HTHARAC"/>
</dbReference>
<dbReference type="SUPFAM" id="SSF46689">
    <property type="entry name" value="Homeodomain-like"/>
    <property type="match status" value="1"/>
</dbReference>
<gene>
    <name evidence="5" type="ORF">B0I18_105244</name>
</gene>
<evidence type="ECO:0000256" key="1">
    <source>
        <dbReference type="ARBA" id="ARBA00023015"/>
    </source>
</evidence>
<dbReference type="RefSeq" id="WP_106523550.1">
    <property type="nucleotide sequence ID" value="NZ_PYGD01000005.1"/>
</dbReference>
<comment type="caution">
    <text evidence="5">The sequence shown here is derived from an EMBL/GenBank/DDBJ whole genome shotgun (WGS) entry which is preliminary data.</text>
</comment>
<dbReference type="InterPro" id="IPR009057">
    <property type="entry name" value="Homeodomain-like_sf"/>
</dbReference>
<name>A0A2P8D3B0_9BACT</name>
<dbReference type="OrthoDB" id="644686at2"/>
<dbReference type="Pfam" id="PF12833">
    <property type="entry name" value="HTH_18"/>
    <property type="match status" value="1"/>
</dbReference>
<proteinExistence type="predicted"/>
<evidence type="ECO:0000313" key="6">
    <source>
        <dbReference type="Proteomes" id="UP000240572"/>
    </source>
</evidence>
<reference evidence="5 6" key="1">
    <citation type="submission" date="2018-03" db="EMBL/GenBank/DDBJ databases">
        <title>Genomic Encyclopedia of Type Strains, Phase III (KMG-III): the genomes of soil and plant-associated and newly described type strains.</title>
        <authorList>
            <person name="Whitman W."/>
        </authorList>
    </citation>
    <scope>NUCLEOTIDE SEQUENCE [LARGE SCALE GENOMIC DNA]</scope>
    <source>
        <strain evidence="5 6">CGMCC 1.12700</strain>
    </source>
</reference>
<evidence type="ECO:0000256" key="2">
    <source>
        <dbReference type="ARBA" id="ARBA00023125"/>
    </source>
</evidence>
<keyword evidence="3" id="KW-0804">Transcription</keyword>
<protein>
    <submittedName>
        <fullName evidence="5">AraC family transcriptional regulator</fullName>
    </submittedName>
</protein>
<feature type="domain" description="HTH araC/xylS-type" evidence="4">
    <location>
        <begin position="197"/>
        <end position="302"/>
    </location>
</feature>
<keyword evidence="6" id="KW-1185">Reference proteome</keyword>
<dbReference type="GO" id="GO:0043565">
    <property type="term" value="F:sequence-specific DNA binding"/>
    <property type="evidence" value="ECO:0007669"/>
    <property type="project" value="InterPro"/>
</dbReference>
<dbReference type="EMBL" id="PYGD01000005">
    <property type="protein sequence ID" value="PSK91659.1"/>
    <property type="molecule type" value="Genomic_DNA"/>
</dbReference>
<dbReference type="AlphaFoldDB" id="A0A2P8D3B0"/>
<dbReference type="Gene3D" id="1.10.10.60">
    <property type="entry name" value="Homeodomain-like"/>
    <property type="match status" value="1"/>
</dbReference>
<dbReference type="PROSITE" id="PS01124">
    <property type="entry name" value="HTH_ARAC_FAMILY_2"/>
    <property type="match status" value="1"/>
</dbReference>
<evidence type="ECO:0000313" key="5">
    <source>
        <dbReference type="EMBL" id="PSK91659.1"/>
    </source>
</evidence>
<sequence length="304" mass="35338">MKKEEQAPHAFHTITDLHRMLGLPAPVHPLVSLVDNTKISVGKEQLPSSFLMDFYKISYKTGLRGKIRYGQSYYDFEEGGMTFTSPNQVLATEDDTEYRGYTLLIHPDFIRNYPLGKQIRNYGFFSYAINEALHLSDREKTIILGIFKNIDEELQMPIDDFSQDVIVTQTELILNYSNRFYRRQFNTRKAAHHDLLVRLETVLDQYFKEERGLMKGLPTVQYVADELCVSPHYLSDMLRTLTGQNAQQHIHNQLIDKAKEILSVSKLSVAEVAYQLGFEHPQSFNKLFKRKTNLSPLQYRQSFN</sequence>
<dbReference type="InterPro" id="IPR018060">
    <property type="entry name" value="HTH_AraC"/>
</dbReference>
<dbReference type="Proteomes" id="UP000240572">
    <property type="component" value="Unassembled WGS sequence"/>
</dbReference>
<accession>A0A2P8D3B0</accession>
<keyword evidence="1" id="KW-0805">Transcription regulation</keyword>
<dbReference type="GO" id="GO:0003700">
    <property type="term" value="F:DNA-binding transcription factor activity"/>
    <property type="evidence" value="ECO:0007669"/>
    <property type="project" value="InterPro"/>
</dbReference>
<organism evidence="5 6">
    <name type="scientific">Taibaiella chishuiensis</name>
    <dbReference type="NCBI Taxonomy" id="1434707"/>
    <lineage>
        <taxon>Bacteria</taxon>
        <taxon>Pseudomonadati</taxon>
        <taxon>Bacteroidota</taxon>
        <taxon>Chitinophagia</taxon>
        <taxon>Chitinophagales</taxon>
        <taxon>Chitinophagaceae</taxon>
        <taxon>Taibaiella</taxon>
    </lineage>
</organism>
<dbReference type="PANTHER" id="PTHR43280:SF32">
    <property type="entry name" value="TRANSCRIPTIONAL REGULATORY PROTEIN"/>
    <property type="match status" value="1"/>
</dbReference>
<dbReference type="InterPro" id="IPR020449">
    <property type="entry name" value="Tscrpt_reg_AraC-type_HTH"/>
</dbReference>
<keyword evidence="2" id="KW-0238">DNA-binding</keyword>
<dbReference type="SMART" id="SM00342">
    <property type="entry name" value="HTH_ARAC"/>
    <property type="match status" value="1"/>
</dbReference>
<evidence type="ECO:0000259" key="4">
    <source>
        <dbReference type="PROSITE" id="PS01124"/>
    </source>
</evidence>
<dbReference type="PANTHER" id="PTHR43280">
    <property type="entry name" value="ARAC-FAMILY TRANSCRIPTIONAL REGULATOR"/>
    <property type="match status" value="1"/>
</dbReference>